<organism evidence="9 10">
    <name type="scientific">Iris pallida</name>
    <name type="common">Sweet iris</name>
    <dbReference type="NCBI Taxonomy" id="29817"/>
    <lineage>
        <taxon>Eukaryota</taxon>
        <taxon>Viridiplantae</taxon>
        <taxon>Streptophyta</taxon>
        <taxon>Embryophyta</taxon>
        <taxon>Tracheophyta</taxon>
        <taxon>Spermatophyta</taxon>
        <taxon>Magnoliopsida</taxon>
        <taxon>Liliopsida</taxon>
        <taxon>Asparagales</taxon>
        <taxon>Iridaceae</taxon>
        <taxon>Iridoideae</taxon>
        <taxon>Irideae</taxon>
        <taxon>Iris</taxon>
    </lineage>
</organism>
<name>A0AAX6DZL0_IRIPA</name>
<keyword evidence="5 8" id="KW-0472">Membrane</keyword>
<evidence type="ECO:0000256" key="2">
    <source>
        <dbReference type="ARBA" id="ARBA00022692"/>
    </source>
</evidence>
<dbReference type="PANTHER" id="PTHR24298:SF636">
    <property type="entry name" value="OS07G0451300 PROTEIN"/>
    <property type="match status" value="1"/>
</dbReference>
<keyword evidence="10" id="KW-1185">Reference proteome</keyword>
<dbReference type="GO" id="GO:0020037">
    <property type="term" value="F:heme binding"/>
    <property type="evidence" value="ECO:0007669"/>
    <property type="project" value="InterPro"/>
</dbReference>
<feature type="transmembrane region" description="Helical" evidence="8">
    <location>
        <begin position="227"/>
        <end position="249"/>
    </location>
</feature>
<dbReference type="EMBL" id="JANAVB010040820">
    <property type="protein sequence ID" value="KAJ6797297.1"/>
    <property type="molecule type" value="Genomic_DNA"/>
</dbReference>
<reference evidence="9" key="2">
    <citation type="submission" date="2023-04" db="EMBL/GenBank/DDBJ databases">
        <authorList>
            <person name="Bruccoleri R.E."/>
            <person name="Oakeley E.J."/>
            <person name="Faust A.-M."/>
            <person name="Dessus-Babus S."/>
            <person name="Altorfer M."/>
            <person name="Burckhardt D."/>
            <person name="Oertli M."/>
            <person name="Naumann U."/>
            <person name="Petersen F."/>
            <person name="Wong J."/>
        </authorList>
    </citation>
    <scope>NUCLEOTIDE SEQUENCE</scope>
    <source>
        <strain evidence="9">GSM-AAB239-AS_SAM_17_03QT</strain>
        <tissue evidence="9">Leaf</tissue>
    </source>
</reference>
<dbReference type="Proteomes" id="UP001140949">
    <property type="component" value="Unassembled WGS sequence"/>
</dbReference>
<dbReference type="InterPro" id="IPR017972">
    <property type="entry name" value="Cyt_P450_CS"/>
</dbReference>
<evidence type="ECO:0000256" key="4">
    <source>
        <dbReference type="ARBA" id="ARBA00022989"/>
    </source>
</evidence>
<protein>
    <submittedName>
        <fullName evidence="9">Cytochrome P450 89A2-like isoform X1</fullName>
    </submittedName>
</protein>
<evidence type="ECO:0000256" key="1">
    <source>
        <dbReference type="ARBA" id="ARBA00004167"/>
    </source>
</evidence>
<dbReference type="SUPFAM" id="SSF48264">
    <property type="entry name" value="Cytochrome P450"/>
    <property type="match status" value="1"/>
</dbReference>
<comment type="cofactor">
    <cofactor evidence="6">
        <name>heme</name>
        <dbReference type="ChEBI" id="CHEBI:30413"/>
    </cofactor>
</comment>
<dbReference type="AlphaFoldDB" id="A0AAX6DZL0"/>
<sequence length="506" mass="57242">MHSMQLTMSWLIYPFFSSLAFFLFLILFQIRIGRKKKKSEYYSKLPPSPPPLPILGNLLWFLPDFDLGPTLRRLRSLLGPIATLHIPLLPPCIFIMDIDLAHRTLVRHAAAFSHRTPPLSPGRAFRIHAHSINTAPYGPRWRRLRHTLAVDLLNPSRLPSFSHAHRWALGSLVQKLQESSGSSGVNTVVDARESFRFATFQALTLICFGDKLDDSTLRRLNALQLDYLSLTVKLSAYGLLPSVATVLYFNRWRRALHLSRKIDELLFPLFRAREQAEEDPSFVSYLDLLLKLGLDDDEIVSLCMEFLNAGVDTTTTTLEWVMVHLAKNQGIQERLYEEIKTASSRGGDVQKIPYLKAVVLEALRRHPAAHVALPHMAGETVEVDGYVIPKGAIVNYALSEINWDEKVWEAPMEFRPERFLGGGEADIDANATLTNRAEIKMMPFGAGRRMCPGGGLAMMQVQCFVASLISKFRWEVAEGEEVELEEKHGLITTMKNPFKARIVSRE</sequence>
<keyword evidence="7" id="KW-0560">Oxidoreductase</keyword>
<accession>A0AAX6DZL0</accession>
<keyword evidence="6 7" id="KW-0349">Heme</keyword>
<dbReference type="GO" id="GO:0016020">
    <property type="term" value="C:membrane"/>
    <property type="evidence" value="ECO:0007669"/>
    <property type="project" value="UniProtKB-SubCell"/>
</dbReference>
<dbReference type="Gene3D" id="1.10.630.10">
    <property type="entry name" value="Cytochrome P450"/>
    <property type="match status" value="1"/>
</dbReference>
<evidence type="ECO:0000256" key="6">
    <source>
        <dbReference type="PIRSR" id="PIRSR602401-1"/>
    </source>
</evidence>
<feature type="binding site" description="axial binding residue" evidence="6">
    <location>
        <position position="451"/>
    </location>
    <ligand>
        <name>heme</name>
        <dbReference type="ChEBI" id="CHEBI:30413"/>
    </ligand>
    <ligandPart>
        <name>Fe</name>
        <dbReference type="ChEBI" id="CHEBI:18248"/>
    </ligandPart>
</feature>
<dbReference type="PRINTS" id="PR00385">
    <property type="entry name" value="P450"/>
</dbReference>
<dbReference type="Pfam" id="PF00067">
    <property type="entry name" value="p450"/>
    <property type="match status" value="1"/>
</dbReference>
<comment type="subcellular location">
    <subcellularLocation>
        <location evidence="1">Membrane</location>
        <topology evidence="1">Single-pass membrane protein</topology>
    </subcellularLocation>
</comment>
<keyword evidence="7" id="KW-0503">Monooxygenase</keyword>
<dbReference type="InterPro" id="IPR002401">
    <property type="entry name" value="Cyt_P450_E_grp-I"/>
</dbReference>
<evidence type="ECO:0000256" key="7">
    <source>
        <dbReference type="RuleBase" id="RU000461"/>
    </source>
</evidence>
<evidence type="ECO:0000313" key="10">
    <source>
        <dbReference type="Proteomes" id="UP001140949"/>
    </source>
</evidence>
<dbReference type="PRINTS" id="PR00463">
    <property type="entry name" value="EP450I"/>
</dbReference>
<dbReference type="GO" id="GO:0005506">
    <property type="term" value="F:iron ion binding"/>
    <property type="evidence" value="ECO:0007669"/>
    <property type="project" value="InterPro"/>
</dbReference>
<reference evidence="9" key="1">
    <citation type="journal article" date="2023" name="GigaByte">
        <title>Genome assembly of the bearded iris, Iris pallida Lam.</title>
        <authorList>
            <person name="Bruccoleri R.E."/>
            <person name="Oakeley E.J."/>
            <person name="Faust A.M.E."/>
            <person name="Altorfer M."/>
            <person name="Dessus-Babus S."/>
            <person name="Burckhardt D."/>
            <person name="Oertli M."/>
            <person name="Naumann U."/>
            <person name="Petersen F."/>
            <person name="Wong J."/>
        </authorList>
    </citation>
    <scope>NUCLEOTIDE SEQUENCE</scope>
    <source>
        <strain evidence="9">GSM-AAB239-AS_SAM_17_03QT</strain>
    </source>
</reference>
<gene>
    <name evidence="9" type="ORF">M6B38_216465</name>
</gene>
<dbReference type="GO" id="GO:0016709">
    <property type="term" value="F:oxidoreductase activity, acting on paired donors, with incorporation or reduction of molecular oxygen, NAD(P)H as one donor, and incorporation of one atom of oxygen"/>
    <property type="evidence" value="ECO:0007669"/>
    <property type="project" value="TreeGrafter"/>
</dbReference>
<feature type="transmembrane region" description="Helical" evidence="8">
    <location>
        <begin position="12"/>
        <end position="30"/>
    </location>
</feature>
<comment type="caution">
    <text evidence="9">The sequence shown here is derived from an EMBL/GenBank/DDBJ whole genome shotgun (WGS) entry which is preliminary data.</text>
</comment>
<dbReference type="InterPro" id="IPR051103">
    <property type="entry name" value="Plant_metabolite_P450s"/>
</dbReference>
<keyword evidence="3 6" id="KW-0479">Metal-binding</keyword>
<dbReference type="InterPro" id="IPR001128">
    <property type="entry name" value="Cyt_P450"/>
</dbReference>
<evidence type="ECO:0000256" key="3">
    <source>
        <dbReference type="ARBA" id="ARBA00022723"/>
    </source>
</evidence>
<keyword evidence="4 8" id="KW-1133">Transmembrane helix</keyword>
<proteinExistence type="inferred from homology"/>
<evidence type="ECO:0000256" key="8">
    <source>
        <dbReference type="SAM" id="Phobius"/>
    </source>
</evidence>
<keyword evidence="6 7" id="KW-0408">Iron</keyword>
<evidence type="ECO:0000313" key="9">
    <source>
        <dbReference type="EMBL" id="KAJ6797297.1"/>
    </source>
</evidence>
<comment type="similarity">
    <text evidence="7">Belongs to the cytochrome P450 family.</text>
</comment>
<keyword evidence="2 8" id="KW-0812">Transmembrane</keyword>
<dbReference type="PROSITE" id="PS00086">
    <property type="entry name" value="CYTOCHROME_P450"/>
    <property type="match status" value="1"/>
</dbReference>
<dbReference type="PANTHER" id="PTHR24298">
    <property type="entry name" value="FLAVONOID 3'-MONOOXYGENASE-RELATED"/>
    <property type="match status" value="1"/>
</dbReference>
<evidence type="ECO:0000256" key="5">
    <source>
        <dbReference type="ARBA" id="ARBA00023136"/>
    </source>
</evidence>
<dbReference type="InterPro" id="IPR036396">
    <property type="entry name" value="Cyt_P450_sf"/>
</dbReference>